<dbReference type="RefSeq" id="WP_253885258.1">
    <property type="nucleotide sequence ID" value="NZ_BAAAVB010000006.1"/>
</dbReference>
<dbReference type="EMBL" id="JAMTCO010000002">
    <property type="protein sequence ID" value="MCP2268349.1"/>
    <property type="molecule type" value="Genomic_DNA"/>
</dbReference>
<dbReference type="Pfam" id="PF04016">
    <property type="entry name" value="DUF364"/>
    <property type="match status" value="1"/>
</dbReference>
<proteinExistence type="predicted"/>
<feature type="domain" description="Putative heavy-metal chelation" evidence="1">
    <location>
        <begin position="131"/>
        <end position="213"/>
    </location>
</feature>
<gene>
    <name evidence="2" type="ORF">LV75_000835</name>
</gene>
<dbReference type="SUPFAM" id="SSF159713">
    <property type="entry name" value="Dhaf3308-like"/>
    <property type="match status" value="1"/>
</dbReference>
<dbReference type="InterPro" id="IPR007161">
    <property type="entry name" value="DUF364"/>
</dbReference>
<keyword evidence="3" id="KW-1185">Reference proteome</keyword>
<name>A0ABT1I6U6_9PSEU</name>
<protein>
    <submittedName>
        <fullName evidence="2">Heavy-metal chelation</fullName>
    </submittedName>
</protein>
<evidence type="ECO:0000313" key="2">
    <source>
        <dbReference type="EMBL" id="MCP2268349.1"/>
    </source>
</evidence>
<comment type="caution">
    <text evidence="2">The sequence shown here is derived from an EMBL/GenBank/DDBJ whole genome shotgun (WGS) entry which is preliminary data.</text>
</comment>
<reference evidence="2 3" key="1">
    <citation type="submission" date="2022-06" db="EMBL/GenBank/DDBJ databases">
        <title>Genomic Encyclopedia of Archaeal and Bacterial Type Strains, Phase II (KMG-II): from individual species to whole genera.</title>
        <authorList>
            <person name="Goeker M."/>
        </authorList>
    </citation>
    <scope>NUCLEOTIDE SEQUENCE [LARGE SCALE GENOMIC DNA]</scope>
    <source>
        <strain evidence="2 3">DSM 44255</strain>
    </source>
</reference>
<sequence length="261" mass="27679">MSAVEELIGQVRRGRFGAPADAEVSVGFVTRQGVRHSTRGTGYRNHVLSLRVGKAVGSCAVEPGAVDDDLVHDCVGSTVDSMLGHPELAVRVAALDAFLMAAMPHEEHATDSVRVPAGTSLEKSLARAGHVVDLLGVDRGQRVLVVGVVNSLLHHLRERGVRYRPCDLRGGTTEWGEPITDDADVEGCDAVLATGMTLGNGTFEVLRDAAAARGVPLVMFAQTGSAVLPRLDGVAGVCAEPYPFFWLDGGPTVLHRYRSPR</sequence>
<accession>A0ABT1I6U6</accession>
<dbReference type="Proteomes" id="UP001205185">
    <property type="component" value="Unassembled WGS sequence"/>
</dbReference>
<evidence type="ECO:0000259" key="1">
    <source>
        <dbReference type="Pfam" id="PF04016"/>
    </source>
</evidence>
<evidence type="ECO:0000313" key="3">
    <source>
        <dbReference type="Proteomes" id="UP001205185"/>
    </source>
</evidence>
<dbReference type="Gene3D" id="3.40.50.11590">
    <property type="match status" value="1"/>
</dbReference>
<organism evidence="2 3">
    <name type="scientific">Actinokineospora diospyrosa</name>
    <dbReference type="NCBI Taxonomy" id="103728"/>
    <lineage>
        <taxon>Bacteria</taxon>
        <taxon>Bacillati</taxon>
        <taxon>Actinomycetota</taxon>
        <taxon>Actinomycetes</taxon>
        <taxon>Pseudonocardiales</taxon>
        <taxon>Pseudonocardiaceae</taxon>
        <taxon>Actinokineospora</taxon>
    </lineage>
</organism>